<dbReference type="AlphaFoldDB" id="A0A0D2LWC0"/>
<evidence type="ECO:0000313" key="1">
    <source>
        <dbReference type="EMBL" id="KJA15133.1"/>
    </source>
</evidence>
<reference evidence="2" key="1">
    <citation type="submission" date="2014-04" db="EMBL/GenBank/DDBJ databases">
        <title>Evolutionary Origins and Diversification of the Mycorrhizal Mutualists.</title>
        <authorList>
            <consortium name="DOE Joint Genome Institute"/>
            <consortium name="Mycorrhizal Genomics Consortium"/>
            <person name="Kohler A."/>
            <person name="Kuo A."/>
            <person name="Nagy L.G."/>
            <person name="Floudas D."/>
            <person name="Copeland A."/>
            <person name="Barry K.W."/>
            <person name="Cichocki N."/>
            <person name="Veneault-Fourrey C."/>
            <person name="LaButti K."/>
            <person name="Lindquist E.A."/>
            <person name="Lipzen A."/>
            <person name="Lundell T."/>
            <person name="Morin E."/>
            <person name="Murat C."/>
            <person name="Riley R."/>
            <person name="Ohm R."/>
            <person name="Sun H."/>
            <person name="Tunlid A."/>
            <person name="Henrissat B."/>
            <person name="Grigoriev I.V."/>
            <person name="Hibbett D.S."/>
            <person name="Martin F."/>
        </authorList>
    </citation>
    <scope>NUCLEOTIDE SEQUENCE [LARGE SCALE GENOMIC DNA]</scope>
    <source>
        <strain evidence="2">FD-334 SS-4</strain>
    </source>
</reference>
<dbReference type="Proteomes" id="UP000054270">
    <property type="component" value="Unassembled WGS sequence"/>
</dbReference>
<sequence length="138" mass="15428">MRCVYSYRPFFCSLPFFVRSPALCPTRTRRTSRSRLLAGITPLSPTFPPPPGISHPICATQLHCTRRHLVQYVHIALDYARCALGIGSFFIAPSFPQSLPFLILSFCIGRTHASRLGSFAPHHPCSLHGCVYGEPRRS</sequence>
<keyword evidence="2" id="KW-1185">Reference proteome</keyword>
<accession>A0A0D2LWC0</accession>
<dbReference type="EMBL" id="KN817653">
    <property type="protein sequence ID" value="KJA15133.1"/>
    <property type="molecule type" value="Genomic_DNA"/>
</dbReference>
<gene>
    <name evidence="1" type="ORF">HYPSUDRAFT_398168</name>
</gene>
<evidence type="ECO:0000313" key="2">
    <source>
        <dbReference type="Proteomes" id="UP000054270"/>
    </source>
</evidence>
<proteinExistence type="predicted"/>
<name>A0A0D2LWC0_HYPSF</name>
<protein>
    <submittedName>
        <fullName evidence="1">Uncharacterized protein</fullName>
    </submittedName>
</protein>
<organism evidence="1 2">
    <name type="scientific">Hypholoma sublateritium (strain FD-334 SS-4)</name>
    <dbReference type="NCBI Taxonomy" id="945553"/>
    <lineage>
        <taxon>Eukaryota</taxon>
        <taxon>Fungi</taxon>
        <taxon>Dikarya</taxon>
        <taxon>Basidiomycota</taxon>
        <taxon>Agaricomycotina</taxon>
        <taxon>Agaricomycetes</taxon>
        <taxon>Agaricomycetidae</taxon>
        <taxon>Agaricales</taxon>
        <taxon>Agaricineae</taxon>
        <taxon>Strophariaceae</taxon>
        <taxon>Hypholoma</taxon>
    </lineage>
</organism>